<dbReference type="InterPro" id="IPR022201">
    <property type="entry name" value="DUF3726"/>
</dbReference>
<dbReference type="OrthoDB" id="2961241at2"/>
<comment type="caution">
    <text evidence="1">The sequence shown here is derived from an EMBL/GenBank/DDBJ whole genome shotgun (WGS) entry which is preliminary data.</text>
</comment>
<dbReference type="RefSeq" id="WP_073711758.1">
    <property type="nucleotide sequence ID" value="NZ_MRWQ01000007.1"/>
</dbReference>
<dbReference type="InterPro" id="IPR036111">
    <property type="entry name" value="Mal/L-sulfo/L-lacto_DH-like_sf"/>
</dbReference>
<name>A0A1Q5P2Q1_9BACI</name>
<dbReference type="SUPFAM" id="SSF89733">
    <property type="entry name" value="L-sulfolactate dehydrogenase-like"/>
    <property type="match status" value="1"/>
</dbReference>
<dbReference type="STRING" id="1714354.BLL40_09975"/>
<dbReference type="AlphaFoldDB" id="A0A1Q5P2Q1"/>
<dbReference type="Pfam" id="PF12525">
    <property type="entry name" value="DUF3726"/>
    <property type="match status" value="1"/>
</dbReference>
<protein>
    <recommendedName>
        <fullName evidence="3">DUF3726 domain-containing protein</fullName>
    </recommendedName>
</protein>
<dbReference type="EMBL" id="MRWQ01000007">
    <property type="protein sequence ID" value="OKL36529.1"/>
    <property type="molecule type" value="Genomic_DNA"/>
</dbReference>
<proteinExistence type="predicted"/>
<accession>A0A1Q5P2Q1</accession>
<evidence type="ECO:0008006" key="3">
    <source>
        <dbReference type="Google" id="ProtNLM"/>
    </source>
</evidence>
<dbReference type="GO" id="GO:0016491">
    <property type="term" value="F:oxidoreductase activity"/>
    <property type="evidence" value="ECO:0007669"/>
    <property type="project" value="InterPro"/>
</dbReference>
<sequence length="263" mass="28870">MRVSYLELYVHCKKVFEACGIPYGCAEDGAAAVAWGEFGGLLGLNVLTGELDRMKASKMENIRLLSEKEGITHFEGGGQSGLLVGKTVGDYACAQLAKTETAVVYVQNTSTSSLFAQQAFWIASKGKGCVIHYQTAEGAPAWIIATPDSPYPVLAEGLHINLENEFHAALDNLDRQKSSNEFLLICTKKVEVVAHLLEKLKKEAKERNIPIIDSEYVKRTLENSHQYGAEVDRALWDEVHQTGRNILVESTELSRLRGAGELA</sequence>
<dbReference type="Proteomes" id="UP000186524">
    <property type="component" value="Unassembled WGS sequence"/>
</dbReference>
<keyword evidence="2" id="KW-1185">Reference proteome</keyword>
<organism evidence="1 2">
    <name type="scientific">Domibacillus mangrovi</name>
    <dbReference type="NCBI Taxonomy" id="1714354"/>
    <lineage>
        <taxon>Bacteria</taxon>
        <taxon>Bacillati</taxon>
        <taxon>Bacillota</taxon>
        <taxon>Bacilli</taxon>
        <taxon>Bacillales</taxon>
        <taxon>Bacillaceae</taxon>
        <taxon>Domibacillus</taxon>
    </lineage>
</organism>
<reference evidence="1 2" key="1">
    <citation type="submission" date="2016-12" db="EMBL/GenBank/DDBJ databases">
        <title>Domibacillus sp. SAOS 44 whole genome sequencing.</title>
        <authorList>
            <person name="Verma A."/>
            <person name="Krishnamurthi S."/>
        </authorList>
    </citation>
    <scope>NUCLEOTIDE SEQUENCE [LARGE SCALE GENOMIC DNA]</scope>
    <source>
        <strain evidence="1 2">SAOS 44</strain>
    </source>
</reference>
<evidence type="ECO:0000313" key="1">
    <source>
        <dbReference type="EMBL" id="OKL36529.1"/>
    </source>
</evidence>
<gene>
    <name evidence="1" type="ORF">BLL40_09975</name>
</gene>
<evidence type="ECO:0000313" key="2">
    <source>
        <dbReference type="Proteomes" id="UP000186524"/>
    </source>
</evidence>